<dbReference type="AlphaFoldDB" id="A0A0H1BK13"/>
<reference evidence="2" key="1">
    <citation type="journal article" date="2015" name="PLoS Genet.">
        <title>The dynamic genome and transcriptome of the human fungal pathogen Blastomyces and close relative Emmonsia.</title>
        <authorList>
            <person name="Munoz J.F."/>
            <person name="Gauthier G.M."/>
            <person name="Desjardins C.A."/>
            <person name="Gallo J.E."/>
            <person name="Holder J."/>
            <person name="Sullivan T.D."/>
            <person name="Marty A.J."/>
            <person name="Carmen J.C."/>
            <person name="Chen Z."/>
            <person name="Ding L."/>
            <person name="Gujja S."/>
            <person name="Magrini V."/>
            <person name="Misas E."/>
            <person name="Mitreva M."/>
            <person name="Priest M."/>
            <person name="Saif S."/>
            <person name="Whiston E.A."/>
            <person name="Young S."/>
            <person name="Zeng Q."/>
            <person name="Goldman W.E."/>
            <person name="Mardis E.R."/>
            <person name="Taylor J.W."/>
            <person name="McEwen J.G."/>
            <person name="Clay O.K."/>
            <person name="Klein B.S."/>
            <person name="Cuomo C.A."/>
        </authorList>
    </citation>
    <scope>NUCLEOTIDE SEQUENCE [LARGE SCALE GENOMIC DNA]</scope>
    <source>
        <strain evidence="2">UAMH 139</strain>
    </source>
</reference>
<evidence type="ECO:0000313" key="2">
    <source>
        <dbReference type="Proteomes" id="UP000053573"/>
    </source>
</evidence>
<keyword evidence="2" id="KW-1185">Reference proteome</keyword>
<feature type="non-terminal residue" evidence="1">
    <location>
        <position position="1"/>
    </location>
</feature>
<evidence type="ECO:0000313" key="1">
    <source>
        <dbReference type="EMBL" id="KLJ11463.1"/>
    </source>
</evidence>
<protein>
    <submittedName>
        <fullName evidence="1">Uncharacterized protein</fullName>
    </submittedName>
</protein>
<dbReference type="EMBL" id="LDEV01001561">
    <property type="protein sequence ID" value="KLJ11463.1"/>
    <property type="molecule type" value="Genomic_DNA"/>
</dbReference>
<comment type="caution">
    <text evidence="1">The sequence shown here is derived from an EMBL/GenBank/DDBJ whole genome shotgun (WGS) entry which is preliminary data.</text>
</comment>
<proteinExistence type="predicted"/>
<name>A0A0H1BK13_9EURO</name>
<dbReference type="OrthoDB" id="4489538at2759"/>
<organism evidence="1 2">
    <name type="scientific">Blastomyces silverae</name>
    <dbReference type="NCBI Taxonomy" id="2060906"/>
    <lineage>
        <taxon>Eukaryota</taxon>
        <taxon>Fungi</taxon>
        <taxon>Dikarya</taxon>
        <taxon>Ascomycota</taxon>
        <taxon>Pezizomycotina</taxon>
        <taxon>Eurotiomycetes</taxon>
        <taxon>Eurotiomycetidae</taxon>
        <taxon>Onygenales</taxon>
        <taxon>Ajellomycetaceae</taxon>
        <taxon>Blastomyces</taxon>
    </lineage>
</organism>
<gene>
    <name evidence="1" type="ORF">EMPG_13348</name>
</gene>
<dbReference type="Proteomes" id="UP000053573">
    <property type="component" value="Unassembled WGS sequence"/>
</dbReference>
<accession>A0A0H1BK13</accession>
<sequence length="103" mass="12075">IILLNEYNKSEDIKDKLFIIVRYLLKSLERVVIVYLTELKSLRDFLLTVFITVNLNIDTIIDHFLVSTLFSTSDNSLFITEMISSHMSYIIESELEVKVKMIK</sequence>